<evidence type="ECO:0000313" key="2">
    <source>
        <dbReference type="EMBL" id="MTV49673.1"/>
    </source>
</evidence>
<dbReference type="Pfam" id="PF00535">
    <property type="entry name" value="Glycos_transf_2"/>
    <property type="match status" value="1"/>
</dbReference>
<sequence length="403" mass="45405">MSIIETHKKMGANGSQQQGDLMMLPKVSLITAVKNRAKYIENCMRSVVEQDYPNIEHIVIDGASNDGTLEILEKYRDRIRLYSEADDGPVDAFAKAMEKVTGDIIGFVMSDERYHPGAVEWAVKAFEAHPDAAIIFGDYRVVDEHYDLMYEWKSSPISFTQLLCCEKTIPASASFIRTEALKQQGKLVDVKELIQFNEFGLWVWIAMQHEIRYVPGMVADYMLHSSSFTCTPSFYPKLLQEKEKVIRTALEDPRIPTKMRNLNDRALGGLFYWGAESVIEGAPEQGNAWFARAKRLFSSMLRDLSGAKELALFGAGTEGRIAAAFLEAENITITKIIDNNQALWGTELKGKEVKGADALSGAEFVIVACSRWYEPIARQLESLGFTETDYWRIPVQCLNVRQA</sequence>
<dbReference type="InterPro" id="IPR029044">
    <property type="entry name" value="Nucleotide-diphossugar_trans"/>
</dbReference>
<dbReference type="SUPFAM" id="SSF53448">
    <property type="entry name" value="Nucleotide-diphospho-sugar transferases"/>
    <property type="match status" value="1"/>
</dbReference>
<dbReference type="InterPro" id="IPR001173">
    <property type="entry name" value="Glyco_trans_2-like"/>
</dbReference>
<dbReference type="AlphaFoldDB" id="A0A6I3SL90"/>
<accession>A0A6I3SL90</accession>
<dbReference type="PANTHER" id="PTHR22916">
    <property type="entry name" value="GLYCOSYLTRANSFERASE"/>
    <property type="match status" value="1"/>
</dbReference>
<dbReference type="Gene3D" id="3.90.550.10">
    <property type="entry name" value="Spore Coat Polysaccharide Biosynthesis Protein SpsA, Chain A"/>
    <property type="match status" value="1"/>
</dbReference>
<keyword evidence="2" id="KW-0808">Transferase</keyword>
<dbReference type="Gene3D" id="3.40.50.720">
    <property type="entry name" value="NAD(P)-binding Rossmann-like Domain"/>
    <property type="match status" value="1"/>
</dbReference>
<dbReference type="CDD" id="cd06433">
    <property type="entry name" value="GT_2_WfgS_like"/>
    <property type="match status" value="1"/>
</dbReference>
<dbReference type="GO" id="GO:0016758">
    <property type="term" value="F:hexosyltransferase activity"/>
    <property type="evidence" value="ECO:0007669"/>
    <property type="project" value="UniProtKB-ARBA"/>
</dbReference>
<gene>
    <name evidence="2" type="ORF">GJ688_11875</name>
</gene>
<proteinExistence type="predicted"/>
<evidence type="ECO:0000259" key="1">
    <source>
        <dbReference type="Pfam" id="PF00535"/>
    </source>
</evidence>
<protein>
    <submittedName>
        <fullName evidence="2">Glycosyltransferase</fullName>
    </submittedName>
</protein>
<dbReference type="PANTHER" id="PTHR22916:SF3">
    <property type="entry name" value="UDP-GLCNAC:BETAGAL BETA-1,3-N-ACETYLGLUCOSAMINYLTRANSFERASE-LIKE PROTEIN 1"/>
    <property type="match status" value="1"/>
</dbReference>
<evidence type="ECO:0000313" key="3">
    <source>
        <dbReference type="Proteomes" id="UP000430670"/>
    </source>
</evidence>
<dbReference type="OrthoDB" id="396512at2"/>
<name>A0A6I3SL90_HELMO</name>
<keyword evidence="3" id="KW-1185">Reference proteome</keyword>
<organism evidence="2 3">
    <name type="scientific">Heliobacterium mobile</name>
    <name type="common">Heliobacillus mobilis</name>
    <dbReference type="NCBI Taxonomy" id="28064"/>
    <lineage>
        <taxon>Bacteria</taxon>
        <taxon>Bacillati</taxon>
        <taxon>Bacillota</taxon>
        <taxon>Clostridia</taxon>
        <taxon>Eubacteriales</taxon>
        <taxon>Heliobacteriaceae</taxon>
        <taxon>Heliobacterium</taxon>
    </lineage>
</organism>
<dbReference type="Proteomes" id="UP000430670">
    <property type="component" value="Unassembled WGS sequence"/>
</dbReference>
<dbReference type="EMBL" id="WNKU01000013">
    <property type="protein sequence ID" value="MTV49673.1"/>
    <property type="molecule type" value="Genomic_DNA"/>
</dbReference>
<reference evidence="2 3" key="1">
    <citation type="submission" date="2019-11" db="EMBL/GenBank/DDBJ databases">
        <title>Whole-genome sequence of a the green, strictly anaerobic photosynthetic bacterium Heliobacillus mobilis DSM 6151.</title>
        <authorList>
            <person name="Kyndt J.A."/>
            <person name="Meyer T.E."/>
        </authorList>
    </citation>
    <scope>NUCLEOTIDE SEQUENCE [LARGE SCALE GENOMIC DNA]</scope>
    <source>
        <strain evidence="2 3">DSM 6151</strain>
    </source>
</reference>
<feature type="domain" description="Glycosyltransferase 2-like" evidence="1">
    <location>
        <begin position="28"/>
        <end position="150"/>
    </location>
</feature>
<comment type="caution">
    <text evidence="2">The sequence shown here is derived from an EMBL/GenBank/DDBJ whole genome shotgun (WGS) entry which is preliminary data.</text>
</comment>